<dbReference type="NCBIfam" id="TIGR00745">
    <property type="entry name" value="apbA_panE"/>
    <property type="match status" value="1"/>
</dbReference>
<comment type="similarity">
    <text evidence="1 4">Belongs to the ketopantoate reductase family.</text>
</comment>
<keyword evidence="3 4" id="KW-0560">Oxidoreductase</keyword>
<feature type="domain" description="Ketopantoate reductase N-terminal" evidence="6">
    <location>
        <begin position="8"/>
        <end position="159"/>
    </location>
</feature>
<proteinExistence type="inferred from homology"/>
<protein>
    <recommendedName>
        <fullName evidence="4">2-dehydropantoate 2-reductase</fullName>
        <ecNumber evidence="4">1.1.1.169</ecNumber>
    </recommendedName>
    <alternativeName>
        <fullName evidence="4">Ketopantoate reductase</fullName>
    </alternativeName>
</protein>
<dbReference type="GO" id="GO:0005737">
    <property type="term" value="C:cytoplasm"/>
    <property type="evidence" value="ECO:0007669"/>
    <property type="project" value="TreeGrafter"/>
</dbReference>
<dbReference type="InterPro" id="IPR008927">
    <property type="entry name" value="6-PGluconate_DH-like_C_sf"/>
</dbReference>
<dbReference type="OrthoDB" id="3609at2759"/>
<dbReference type="GeneID" id="41976510"/>
<dbReference type="STRING" id="1093900.A0A507ATA8"/>
<gene>
    <name evidence="8" type="ORF">E0L32_009063</name>
</gene>
<dbReference type="Proteomes" id="UP000319257">
    <property type="component" value="Unassembled WGS sequence"/>
</dbReference>
<evidence type="ECO:0000256" key="4">
    <source>
        <dbReference type="RuleBase" id="RU362068"/>
    </source>
</evidence>
<dbReference type="EC" id="1.1.1.169" evidence="4"/>
<reference evidence="8 9" key="1">
    <citation type="submission" date="2019-06" db="EMBL/GenBank/DDBJ databases">
        <title>Draft genome sequence of the filamentous fungus Phialemoniopsis curvata isolated from diesel fuel.</title>
        <authorList>
            <person name="Varaljay V.A."/>
            <person name="Lyon W.J."/>
            <person name="Crouch A.L."/>
            <person name="Drake C.E."/>
            <person name="Hollomon J.M."/>
            <person name="Nadeau L.J."/>
            <person name="Nunn H.S."/>
            <person name="Stevenson B.S."/>
            <person name="Bojanowski C.L."/>
            <person name="Crookes-Goodson W.J."/>
        </authorList>
    </citation>
    <scope>NUCLEOTIDE SEQUENCE [LARGE SCALE GENOMIC DNA]</scope>
    <source>
        <strain evidence="8 9">D216</strain>
    </source>
</reference>
<comment type="function">
    <text evidence="4">Catalyzes the NADPH-dependent reduction of ketopantoate into pantoic acid.</text>
</comment>
<dbReference type="Gene3D" id="3.40.50.720">
    <property type="entry name" value="NAD(P)-binding Rossmann-like Domain"/>
    <property type="match status" value="1"/>
</dbReference>
<dbReference type="FunFam" id="3.40.50.720:FF:000609">
    <property type="entry name" value="2-dehydropantoate 2-reductase"/>
    <property type="match status" value="1"/>
</dbReference>
<keyword evidence="9" id="KW-1185">Reference proteome</keyword>
<evidence type="ECO:0000259" key="6">
    <source>
        <dbReference type="Pfam" id="PF02558"/>
    </source>
</evidence>
<feature type="transmembrane region" description="Helical" evidence="5">
    <location>
        <begin position="6"/>
        <end position="24"/>
    </location>
</feature>
<dbReference type="InParanoid" id="A0A507ATA8"/>
<dbReference type="PANTHER" id="PTHR21708">
    <property type="entry name" value="PROBABLE 2-DEHYDROPANTOATE 2-REDUCTASE"/>
    <property type="match status" value="1"/>
</dbReference>
<dbReference type="Pfam" id="PF02558">
    <property type="entry name" value="ApbA"/>
    <property type="match status" value="1"/>
</dbReference>
<accession>A0A507ATA8</accession>
<dbReference type="InterPro" id="IPR036291">
    <property type="entry name" value="NAD(P)-bd_dom_sf"/>
</dbReference>
<keyword evidence="2 4" id="KW-0521">NADP</keyword>
<keyword evidence="5" id="KW-0812">Transmembrane</keyword>
<dbReference type="GO" id="GO:0015940">
    <property type="term" value="P:pantothenate biosynthetic process"/>
    <property type="evidence" value="ECO:0007669"/>
    <property type="project" value="InterPro"/>
</dbReference>
<dbReference type="SUPFAM" id="SSF48179">
    <property type="entry name" value="6-phosphogluconate dehydrogenase C-terminal domain-like"/>
    <property type="match status" value="1"/>
</dbReference>
<dbReference type="Gene3D" id="1.10.1040.10">
    <property type="entry name" value="N-(1-d-carboxylethyl)-l-norvaline Dehydrogenase, domain 2"/>
    <property type="match status" value="1"/>
</dbReference>
<evidence type="ECO:0000256" key="5">
    <source>
        <dbReference type="SAM" id="Phobius"/>
    </source>
</evidence>
<organism evidence="8 9">
    <name type="scientific">Thyridium curvatum</name>
    <dbReference type="NCBI Taxonomy" id="1093900"/>
    <lineage>
        <taxon>Eukaryota</taxon>
        <taxon>Fungi</taxon>
        <taxon>Dikarya</taxon>
        <taxon>Ascomycota</taxon>
        <taxon>Pezizomycotina</taxon>
        <taxon>Sordariomycetes</taxon>
        <taxon>Sordariomycetidae</taxon>
        <taxon>Thyridiales</taxon>
        <taxon>Thyridiaceae</taxon>
        <taxon>Thyridium</taxon>
    </lineage>
</organism>
<dbReference type="SUPFAM" id="SSF51735">
    <property type="entry name" value="NAD(P)-binding Rossmann-fold domains"/>
    <property type="match status" value="1"/>
</dbReference>
<evidence type="ECO:0000256" key="3">
    <source>
        <dbReference type="ARBA" id="ARBA00023002"/>
    </source>
</evidence>
<dbReference type="InterPro" id="IPR013332">
    <property type="entry name" value="KPR_N"/>
</dbReference>
<keyword evidence="5" id="KW-0472">Membrane</keyword>
<dbReference type="AlphaFoldDB" id="A0A507ATA8"/>
<dbReference type="EMBL" id="SKBQ01000063">
    <property type="protein sequence ID" value="TPX09724.1"/>
    <property type="molecule type" value="Genomic_DNA"/>
</dbReference>
<dbReference type="RefSeq" id="XP_030991435.1">
    <property type="nucleotide sequence ID" value="XM_031143987.1"/>
</dbReference>
<evidence type="ECO:0000259" key="7">
    <source>
        <dbReference type="Pfam" id="PF08546"/>
    </source>
</evidence>
<dbReference type="Pfam" id="PF08546">
    <property type="entry name" value="ApbA_C"/>
    <property type="match status" value="1"/>
</dbReference>
<dbReference type="InterPro" id="IPR013752">
    <property type="entry name" value="KPA_reductase"/>
</dbReference>
<feature type="domain" description="Ketopantoate reductase C-terminal" evidence="7">
    <location>
        <begin position="191"/>
        <end position="314"/>
    </location>
</feature>
<dbReference type="InterPro" id="IPR003710">
    <property type="entry name" value="ApbA"/>
</dbReference>
<evidence type="ECO:0000256" key="1">
    <source>
        <dbReference type="ARBA" id="ARBA00007870"/>
    </source>
</evidence>
<sequence length="323" mass="35526">MSGKPVEVLVYGLGAIGSFYAFVLRRTGKIRLTVVARSNYDAVKANGIKITSENHGEHHVRVDRVVRTVAEAGQKFDYIVCAHKAIDQASVPSQIEPGVDEKSTTIVIIQNGAGNEEPFRVTFPTATIISCVTWTGARQPQPGVVMHTKSEDMQIGLFPNKNGCPAQEEERLQRFASLLTAGQTVFQVVPDIQVQRWEKVVWNAAWNSLTTLTLLDTHAWLNSSDNATPLTRKLMGEVIAVAEALGVALDDELIDRLITKIKAMPPIGSSMRTDYENGKPMEVDIILGYPVRKGRELEINVSTIETIYVILTAINKRLMAAST</sequence>
<comment type="catalytic activity">
    <reaction evidence="4">
        <text>(R)-pantoate + NADP(+) = 2-dehydropantoate + NADPH + H(+)</text>
        <dbReference type="Rhea" id="RHEA:16233"/>
        <dbReference type="ChEBI" id="CHEBI:11561"/>
        <dbReference type="ChEBI" id="CHEBI:15378"/>
        <dbReference type="ChEBI" id="CHEBI:15980"/>
        <dbReference type="ChEBI" id="CHEBI:57783"/>
        <dbReference type="ChEBI" id="CHEBI:58349"/>
        <dbReference type="EC" id="1.1.1.169"/>
    </reaction>
</comment>
<dbReference type="GO" id="GO:0008677">
    <property type="term" value="F:2-dehydropantoate 2-reductase activity"/>
    <property type="evidence" value="ECO:0007669"/>
    <property type="project" value="UniProtKB-EC"/>
</dbReference>
<evidence type="ECO:0000313" key="9">
    <source>
        <dbReference type="Proteomes" id="UP000319257"/>
    </source>
</evidence>
<name>A0A507ATA8_9PEZI</name>
<keyword evidence="5" id="KW-1133">Transmembrane helix</keyword>
<dbReference type="FunCoup" id="A0A507ATA8">
    <property type="interactions" value="27"/>
</dbReference>
<evidence type="ECO:0000313" key="8">
    <source>
        <dbReference type="EMBL" id="TPX09724.1"/>
    </source>
</evidence>
<dbReference type="FunFam" id="1.10.1040.10:FF:000017">
    <property type="entry name" value="2-dehydropantoate 2-reductase"/>
    <property type="match status" value="1"/>
</dbReference>
<dbReference type="PANTHER" id="PTHR21708:SF40">
    <property type="entry name" value="REDUCTASE FAMILY PROTEIN, PUTATIVE (AFU_ORTHOLOGUE AFUA_2G14497)-RELATED"/>
    <property type="match status" value="1"/>
</dbReference>
<comment type="caution">
    <text evidence="8">The sequence shown here is derived from an EMBL/GenBank/DDBJ whole genome shotgun (WGS) entry which is preliminary data.</text>
</comment>
<dbReference type="InterPro" id="IPR051402">
    <property type="entry name" value="KPR-Related"/>
</dbReference>
<dbReference type="InterPro" id="IPR013328">
    <property type="entry name" value="6PGD_dom2"/>
</dbReference>
<evidence type="ECO:0000256" key="2">
    <source>
        <dbReference type="ARBA" id="ARBA00022857"/>
    </source>
</evidence>